<dbReference type="GO" id="GO:0000160">
    <property type="term" value="P:phosphorelay signal transduction system"/>
    <property type="evidence" value="ECO:0007669"/>
    <property type="project" value="InterPro"/>
</dbReference>
<evidence type="ECO:0000259" key="4">
    <source>
        <dbReference type="PROSITE" id="PS50043"/>
    </source>
</evidence>
<dbReference type="Gene3D" id="3.40.50.2300">
    <property type="match status" value="1"/>
</dbReference>
<dbReference type="CDD" id="cd06170">
    <property type="entry name" value="LuxR_C_like"/>
    <property type="match status" value="1"/>
</dbReference>
<dbReference type="STRING" id="1233.SAMN05216387_11317"/>
<dbReference type="InterPro" id="IPR039420">
    <property type="entry name" value="WalR-like"/>
</dbReference>
<feature type="domain" description="HTH luxR-type" evidence="4">
    <location>
        <begin position="152"/>
        <end position="216"/>
    </location>
</feature>
<dbReference type="PROSITE" id="PS50110">
    <property type="entry name" value="RESPONSE_REGULATORY"/>
    <property type="match status" value="1"/>
</dbReference>
<feature type="domain" description="Response regulatory" evidence="5">
    <location>
        <begin position="10"/>
        <end position="127"/>
    </location>
</feature>
<dbReference type="GO" id="GO:0006355">
    <property type="term" value="P:regulation of DNA-templated transcription"/>
    <property type="evidence" value="ECO:0007669"/>
    <property type="project" value="InterPro"/>
</dbReference>
<evidence type="ECO:0000256" key="1">
    <source>
        <dbReference type="ARBA" id="ARBA00022553"/>
    </source>
</evidence>
<dbReference type="PROSITE" id="PS00622">
    <property type="entry name" value="HTH_LUXR_1"/>
    <property type="match status" value="1"/>
</dbReference>
<dbReference type="PRINTS" id="PR00038">
    <property type="entry name" value="HTHLUXR"/>
</dbReference>
<evidence type="ECO:0000259" key="5">
    <source>
        <dbReference type="PROSITE" id="PS50110"/>
    </source>
</evidence>
<dbReference type="InterPro" id="IPR000792">
    <property type="entry name" value="Tscrpt_reg_LuxR_C"/>
</dbReference>
<dbReference type="Proteomes" id="UP000198620">
    <property type="component" value="Unassembled WGS sequence"/>
</dbReference>
<feature type="modified residue" description="4-aspartylphosphate" evidence="3">
    <location>
        <position position="62"/>
    </location>
</feature>
<dbReference type="GO" id="GO:0003677">
    <property type="term" value="F:DNA binding"/>
    <property type="evidence" value="ECO:0007669"/>
    <property type="project" value="UniProtKB-KW"/>
</dbReference>
<dbReference type="InterPro" id="IPR001789">
    <property type="entry name" value="Sig_transdc_resp-reg_receiver"/>
</dbReference>
<dbReference type="AlphaFoldDB" id="A0A1H7QR69"/>
<dbReference type="PANTHER" id="PTHR43214:SF43">
    <property type="entry name" value="TWO-COMPONENT RESPONSE REGULATOR"/>
    <property type="match status" value="1"/>
</dbReference>
<dbReference type="InterPro" id="IPR058245">
    <property type="entry name" value="NreC/VraR/RcsB-like_REC"/>
</dbReference>
<dbReference type="PROSITE" id="PS50043">
    <property type="entry name" value="HTH_LUXR_2"/>
    <property type="match status" value="1"/>
</dbReference>
<evidence type="ECO:0000313" key="6">
    <source>
        <dbReference type="EMBL" id="SEL50234.1"/>
    </source>
</evidence>
<dbReference type="PANTHER" id="PTHR43214">
    <property type="entry name" value="TWO-COMPONENT RESPONSE REGULATOR"/>
    <property type="match status" value="1"/>
</dbReference>
<evidence type="ECO:0000256" key="2">
    <source>
        <dbReference type="ARBA" id="ARBA00023125"/>
    </source>
</evidence>
<name>A0A1H7QR69_9PROT</name>
<evidence type="ECO:0000313" key="7">
    <source>
        <dbReference type="Proteomes" id="UP000198620"/>
    </source>
</evidence>
<proteinExistence type="predicted"/>
<gene>
    <name evidence="6" type="ORF">SAMN05216387_11317</name>
</gene>
<dbReference type="InterPro" id="IPR011006">
    <property type="entry name" value="CheY-like_superfamily"/>
</dbReference>
<evidence type="ECO:0000256" key="3">
    <source>
        <dbReference type="PROSITE-ProRule" id="PRU00169"/>
    </source>
</evidence>
<dbReference type="InterPro" id="IPR016032">
    <property type="entry name" value="Sig_transdc_resp-reg_C-effctor"/>
</dbReference>
<dbReference type="Pfam" id="PF00196">
    <property type="entry name" value="GerE"/>
    <property type="match status" value="1"/>
</dbReference>
<keyword evidence="1 3" id="KW-0597">Phosphoprotein</keyword>
<protein>
    <submittedName>
        <fullName evidence="6">Two component transcriptional regulator, LuxR family</fullName>
    </submittedName>
</protein>
<keyword evidence="7" id="KW-1185">Reference proteome</keyword>
<dbReference type="SMART" id="SM00421">
    <property type="entry name" value="HTH_LUXR"/>
    <property type="match status" value="1"/>
</dbReference>
<accession>A0A1H7QR69</accession>
<dbReference type="SMART" id="SM00448">
    <property type="entry name" value="REC"/>
    <property type="match status" value="1"/>
</dbReference>
<organism evidence="6 7">
    <name type="scientific">Nitrosovibrio tenuis</name>
    <dbReference type="NCBI Taxonomy" id="1233"/>
    <lineage>
        <taxon>Bacteria</taxon>
        <taxon>Pseudomonadati</taxon>
        <taxon>Pseudomonadota</taxon>
        <taxon>Betaproteobacteria</taxon>
        <taxon>Nitrosomonadales</taxon>
        <taxon>Nitrosomonadaceae</taxon>
        <taxon>Nitrosovibrio</taxon>
    </lineage>
</organism>
<dbReference type="EMBL" id="FOBH01000013">
    <property type="protein sequence ID" value="SEL50234.1"/>
    <property type="molecule type" value="Genomic_DNA"/>
</dbReference>
<dbReference type="SUPFAM" id="SSF52172">
    <property type="entry name" value="CheY-like"/>
    <property type="match status" value="1"/>
</dbReference>
<dbReference type="CDD" id="cd17535">
    <property type="entry name" value="REC_NarL-like"/>
    <property type="match status" value="1"/>
</dbReference>
<dbReference type="SUPFAM" id="SSF46894">
    <property type="entry name" value="C-terminal effector domain of the bipartite response regulators"/>
    <property type="match status" value="1"/>
</dbReference>
<reference evidence="6 7" key="1">
    <citation type="submission" date="2016-10" db="EMBL/GenBank/DDBJ databases">
        <authorList>
            <person name="de Groot N.N."/>
        </authorList>
    </citation>
    <scope>NUCLEOTIDE SEQUENCE [LARGE SCALE GENOMIC DNA]</scope>
    <source>
        <strain evidence="6 7">Nv1</strain>
    </source>
</reference>
<keyword evidence="2" id="KW-0238">DNA-binding</keyword>
<dbReference type="RefSeq" id="WP_245728056.1">
    <property type="nucleotide sequence ID" value="NZ_FOBH01000013.1"/>
</dbReference>
<dbReference type="Pfam" id="PF00072">
    <property type="entry name" value="Response_reg"/>
    <property type="match status" value="1"/>
</dbReference>
<sequence length="221" mass="24532">MSATSTKKAQVMLVDDHAMLRHGMAMLINLETDMEVVAEAGDGDEALARLRTEPHPSIVLMDVSLKTLSGFEVIKNMHSLVPALPVLVVSMHDEGVYAQRALRAGARGYVMKQEPGEVLITAVREVLKGNIYLSKQIHARLLNRVAIGSTEPEPLINNLTPSEFEVLHLIGSGHSSQEIARLLSRSIKTIETHRFNIRAKLNLKDSADLIRYATHWISEER</sequence>